<proteinExistence type="predicted"/>
<gene>
    <name evidence="1" type="ORF">SCAR479_01817</name>
</gene>
<keyword evidence="2" id="KW-1185">Reference proteome</keyword>
<name>A0ABR2Y6I6_9PEZI</name>
<comment type="caution">
    <text evidence="1">The sequence shown here is derived from an EMBL/GenBank/DDBJ whole genome shotgun (WGS) entry which is preliminary data.</text>
</comment>
<dbReference type="Proteomes" id="UP001465668">
    <property type="component" value="Unassembled WGS sequence"/>
</dbReference>
<sequence length="257" mass="28754">MRSTSALSDPSTMARMFDVDDMITHGFSQADIIDEAPEYITILVESSPLDDPSYRVTRLPNQSEAPLAHDAETNIDQKPIPMDSQRPDDVSPEVMQARIEKARREAEILKDRIKRKKDEMAANKASATRTPLLGKWESSGIASLRLSFPDDPGKTWDCDFAIVEKCAAPMTLGKAFLDATEVFTRFSHRLTKGALHMKRTIVGGFKKIRKLMLMKNARQKLGCQIDGDLVFAIADSGSDIDLVSREYAQFRGWDITT</sequence>
<protein>
    <submittedName>
        <fullName evidence="1">Peptidase A2 domain-containing protein</fullName>
    </submittedName>
</protein>
<evidence type="ECO:0000313" key="2">
    <source>
        <dbReference type="Proteomes" id="UP001465668"/>
    </source>
</evidence>
<evidence type="ECO:0000313" key="1">
    <source>
        <dbReference type="EMBL" id="KAK9781946.1"/>
    </source>
</evidence>
<reference evidence="1 2" key="1">
    <citation type="submission" date="2024-02" db="EMBL/GenBank/DDBJ databases">
        <title>First draft genome assembly of two strains of Seiridium cardinale.</title>
        <authorList>
            <person name="Emiliani G."/>
            <person name="Scali E."/>
        </authorList>
    </citation>
    <scope>NUCLEOTIDE SEQUENCE [LARGE SCALE GENOMIC DNA]</scope>
    <source>
        <strain evidence="1 2">BM-138-000479</strain>
    </source>
</reference>
<dbReference type="EMBL" id="JARVKM010000003">
    <property type="protein sequence ID" value="KAK9781946.1"/>
    <property type="molecule type" value="Genomic_DNA"/>
</dbReference>
<accession>A0ABR2Y6I6</accession>
<organism evidence="1 2">
    <name type="scientific">Seiridium cardinale</name>
    <dbReference type="NCBI Taxonomy" id="138064"/>
    <lineage>
        <taxon>Eukaryota</taxon>
        <taxon>Fungi</taxon>
        <taxon>Dikarya</taxon>
        <taxon>Ascomycota</taxon>
        <taxon>Pezizomycotina</taxon>
        <taxon>Sordariomycetes</taxon>
        <taxon>Xylariomycetidae</taxon>
        <taxon>Amphisphaeriales</taxon>
        <taxon>Sporocadaceae</taxon>
        <taxon>Seiridium</taxon>
    </lineage>
</organism>